<dbReference type="Gene3D" id="2.60.120.680">
    <property type="entry name" value="GOLD domain"/>
    <property type="match status" value="1"/>
</dbReference>
<dbReference type="CDD" id="cd00170">
    <property type="entry name" value="SEC14"/>
    <property type="match status" value="1"/>
</dbReference>
<dbReference type="SUPFAM" id="SSF52087">
    <property type="entry name" value="CRAL/TRIO domain"/>
    <property type="match status" value="1"/>
</dbReference>
<dbReference type="eggNOG" id="KOG3097">
    <property type="taxonomic scope" value="Eukaryota"/>
</dbReference>
<dbReference type="InterPro" id="IPR036865">
    <property type="entry name" value="CRAL-TRIO_dom_sf"/>
</dbReference>
<keyword evidence="1" id="KW-0472">Membrane</keyword>
<keyword evidence="1" id="KW-1133">Transmembrane helix</keyword>
<dbReference type="SUPFAM" id="SSF46938">
    <property type="entry name" value="CRAL/TRIO N-terminal domain"/>
    <property type="match status" value="1"/>
</dbReference>
<dbReference type="PANTHER" id="PTHR23324">
    <property type="entry name" value="SEC14 RELATED PROTEIN"/>
    <property type="match status" value="1"/>
</dbReference>
<dbReference type="PANTHER" id="PTHR23324:SF83">
    <property type="entry name" value="SEC14-LIKE PROTEIN 2"/>
    <property type="match status" value="1"/>
</dbReference>
<dbReference type="InterPro" id="IPR036259">
    <property type="entry name" value="MFS_trans_sf"/>
</dbReference>
<evidence type="ECO:0000313" key="3">
    <source>
        <dbReference type="EnsemblMetazoa" id="SMAR007769-PA"/>
    </source>
</evidence>
<evidence type="ECO:0000259" key="2">
    <source>
        <dbReference type="PROSITE" id="PS50191"/>
    </source>
</evidence>
<dbReference type="STRING" id="126957.T1J2H6"/>
<dbReference type="EMBL" id="JH431806">
    <property type="status" value="NOT_ANNOTATED_CDS"/>
    <property type="molecule type" value="Genomic_DNA"/>
</dbReference>
<feature type="transmembrane region" description="Helical" evidence="1">
    <location>
        <begin position="294"/>
        <end position="311"/>
    </location>
</feature>
<feature type="transmembrane region" description="Helical" evidence="1">
    <location>
        <begin position="145"/>
        <end position="164"/>
    </location>
</feature>
<dbReference type="SMART" id="SM01100">
    <property type="entry name" value="CRAL_TRIO_N"/>
    <property type="match status" value="1"/>
</dbReference>
<dbReference type="eggNOG" id="KOG1471">
    <property type="taxonomic scope" value="Eukaryota"/>
</dbReference>
<keyword evidence="1" id="KW-0812">Transmembrane</keyword>
<organism evidence="3 4">
    <name type="scientific">Strigamia maritima</name>
    <name type="common">European centipede</name>
    <name type="synonym">Geophilus maritimus</name>
    <dbReference type="NCBI Taxonomy" id="126957"/>
    <lineage>
        <taxon>Eukaryota</taxon>
        <taxon>Metazoa</taxon>
        <taxon>Ecdysozoa</taxon>
        <taxon>Arthropoda</taxon>
        <taxon>Myriapoda</taxon>
        <taxon>Chilopoda</taxon>
        <taxon>Pleurostigmophora</taxon>
        <taxon>Geophilomorpha</taxon>
        <taxon>Linotaeniidae</taxon>
        <taxon>Strigamia</taxon>
    </lineage>
</organism>
<protein>
    <recommendedName>
        <fullName evidence="2">CRAL-TRIO domain-containing protein</fullName>
    </recommendedName>
</protein>
<dbReference type="SUPFAM" id="SSF101576">
    <property type="entry name" value="Supernatant protein factor (SPF), C-terminal domain"/>
    <property type="match status" value="1"/>
</dbReference>
<feature type="transmembrane region" description="Helical" evidence="1">
    <location>
        <begin position="119"/>
        <end position="139"/>
    </location>
</feature>
<keyword evidence="4" id="KW-1185">Reference proteome</keyword>
<reference evidence="4" key="1">
    <citation type="submission" date="2011-05" db="EMBL/GenBank/DDBJ databases">
        <authorList>
            <person name="Richards S.R."/>
            <person name="Qu J."/>
            <person name="Jiang H."/>
            <person name="Jhangiani S.N."/>
            <person name="Agravi P."/>
            <person name="Goodspeed R."/>
            <person name="Gross S."/>
            <person name="Mandapat C."/>
            <person name="Jackson L."/>
            <person name="Mathew T."/>
            <person name="Pu L."/>
            <person name="Thornton R."/>
            <person name="Saada N."/>
            <person name="Wilczek-Boney K.B."/>
            <person name="Lee S."/>
            <person name="Kovar C."/>
            <person name="Wu Y."/>
            <person name="Scherer S.E."/>
            <person name="Worley K.C."/>
            <person name="Muzny D.M."/>
            <person name="Gibbs R."/>
        </authorList>
    </citation>
    <scope>NUCLEOTIDE SEQUENCE</scope>
    <source>
        <strain evidence="4">Brora</strain>
    </source>
</reference>
<proteinExistence type="predicted"/>
<evidence type="ECO:0000313" key="4">
    <source>
        <dbReference type="Proteomes" id="UP000014500"/>
    </source>
</evidence>
<feature type="transmembrane region" description="Helical" evidence="1">
    <location>
        <begin position="358"/>
        <end position="377"/>
    </location>
</feature>
<feature type="domain" description="CRAL-TRIO" evidence="2">
    <location>
        <begin position="592"/>
        <end position="767"/>
    </location>
</feature>
<dbReference type="Pfam" id="PF00650">
    <property type="entry name" value="CRAL_TRIO"/>
    <property type="match status" value="1"/>
</dbReference>
<feature type="transmembrane region" description="Helical" evidence="1">
    <location>
        <begin position="239"/>
        <end position="261"/>
    </location>
</feature>
<dbReference type="SUPFAM" id="SSF103473">
    <property type="entry name" value="MFS general substrate transporter"/>
    <property type="match status" value="1"/>
</dbReference>
<dbReference type="Gene3D" id="3.40.525.10">
    <property type="entry name" value="CRAL-TRIO lipid binding domain"/>
    <property type="match status" value="1"/>
</dbReference>
<dbReference type="InterPro" id="IPR001251">
    <property type="entry name" value="CRAL-TRIO_dom"/>
</dbReference>
<dbReference type="InterPro" id="IPR036598">
    <property type="entry name" value="GOLD_dom_sf"/>
</dbReference>
<accession>T1J2H6</accession>
<dbReference type="HOGENOM" id="CLU_327412_0_0_1"/>
<dbReference type="InterPro" id="IPR011074">
    <property type="entry name" value="CRAL/TRIO_N_dom"/>
</dbReference>
<sequence length="879" mass="97724">MTSLPNLSLMAKEEDNLVLAESSLRTKSPSSSSDISVTSFVNAQQRSTFISNTRLSEEELKRNLALLSVSCALSFGALSTCQALQSSLSPQPSLGVASFGGVYACAAISSLVGPSIVQVLGINTSLLIGSVSSVTFIASHLSPHLLTLTPSALVLGLFFLFFNFALNSGDVIAYLITCLILSPGGVEDTLLRLSPAPEGPRLPCGSGADCVLNLTNAAHLYAPHSPQHPASLTAHDSTWMWLITAMTAGSVAAAVLIGAGLKRMDVGEQQDPLERPPALIYLQQVCRTFLDSKFVFCLPLVFCAGFQHGLLMTDFTKFYVDCTLSISHVGWTILCSAVTQMCTAFIVPLLALHIPRMAILLAALSFQLGLLIVLWLWRPDADDVPVFYVIAGGWGICRAVWNTMTFPIIAISYVDVWQAPIAAYDFAHNAGLAIAFSIHRFICCHARLQRFHKLRSTTFQALPHEFAFTPPSFCSRARAAVLVLQAMRIAHKRFIFSSWQDVEKKEFSFTVRDVGWERKSERETKIGFGTVLTLIFKSAVADAITEGKDDDFYLRWLRARNYDPAKAEIMLRRSLTWRKQSHIDELVDTYKPPEVLRKYYPYGFAGHAIEGEPVIIVPFGNCDIKGLLHAVKKSEYIKYTIYILEKAIRDMDEQTIKLGKVVDRMVIIFDLEHFGMKHITWKPAMDALLYMVQMHEGNYPERLKKVYVVNTPKIFSVVYAIIRPMMSDVTADKVKIFGRDRWREAILNEIDANELPAHWGGTRTDENGDPRCPDIICLGGDVPQSYYMAPVSRLLESKNLETAVIAKGAMLQIEKVVEVGGSAIRWEFKTEEYDIAFAVYKKLEDSEMQEIIPKQRVNSHLVPEDGQLVCSEPGTCDLF</sequence>
<dbReference type="SMART" id="SM00516">
    <property type="entry name" value="SEC14"/>
    <property type="match status" value="1"/>
</dbReference>
<dbReference type="AlphaFoldDB" id="T1J2H6"/>
<dbReference type="PROSITE" id="PS50191">
    <property type="entry name" value="CRAL_TRIO"/>
    <property type="match status" value="1"/>
</dbReference>
<evidence type="ECO:0000256" key="1">
    <source>
        <dbReference type="SAM" id="Phobius"/>
    </source>
</evidence>
<name>T1J2H6_STRMM</name>
<dbReference type="InterPro" id="IPR036273">
    <property type="entry name" value="CRAL/TRIO_N_dom_sf"/>
</dbReference>
<dbReference type="EnsemblMetazoa" id="SMAR007769-RA">
    <property type="protein sequence ID" value="SMAR007769-PA"/>
    <property type="gene ID" value="SMAR007769"/>
</dbReference>
<dbReference type="GO" id="GO:0005737">
    <property type="term" value="C:cytoplasm"/>
    <property type="evidence" value="ECO:0007669"/>
    <property type="project" value="TreeGrafter"/>
</dbReference>
<dbReference type="Proteomes" id="UP000014500">
    <property type="component" value="Unassembled WGS sequence"/>
</dbReference>
<dbReference type="InterPro" id="IPR051064">
    <property type="entry name" value="SEC14/CRAL-TRIO_domain"/>
</dbReference>
<feature type="transmembrane region" description="Helical" evidence="1">
    <location>
        <begin position="331"/>
        <end position="351"/>
    </location>
</feature>
<reference evidence="3" key="2">
    <citation type="submission" date="2015-02" db="UniProtKB">
        <authorList>
            <consortium name="EnsemblMetazoa"/>
        </authorList>
    </citation>
    <scope>IDENTIFICATION</scope>
</reference>